<organism evidence="7">
    <name type="scientific">Alexandrium catenella</name>
    <name type="common">Red tide dinoflagellate</name>
    <name type="synonym">Gonyaulax catenella</name>
    <dbReference type="NCBI Taxonomy" id="2925"/>
    <lineage>
        <taxon>Eukaryota</taxon>
        <taxon>Sar</taxon>
        <taxon>Alveolata</taxon>
        <taxon>Dinophyceae</taxon>
        <taxon>Gonyaulacales</taxon>
        <taxon>Pyrocystaceae</taxon>
        <taxon>Alexandrium</taxon>
    </lineage>
</organism>
<evidence type="ECO:0000313" key="7">
    <source>
        <dbReference type="EMBL" id="CAD9092897.1"/>
    </source>
</evidence>
<dbReference type="GO" id="GO:0004084">
    <property type="term" value="F:branched-chain-amino-acid transaminase activity"/>
    <property type="evidence" value="ECO:0007669"/>
    <property type="project" value="UniProtKB-EC"/>
</dbReference>
<evidence type="ECO:0000256" key="4">
    <source>
        <dbReference type="RuleBase" id="RU004106"/>
    </source>
</evidence>
<keyword evidence="6" id="KW-0032">Aminotransferase</keyword>
<comment type="catalytic activity">
    <reaction evidence="6">
        <text>L-valine + 2-oxoglutarate = 3-methyl-2-oxobutanoate + L-glutamate</text>
        <dbReference type="Rhea" id="RHEA:24813"/>
        <dbReference type="ChEBI" id="CHEBI:11851"/>
        <dbReference type="ChEBI" id="CHEBI:16810"/>
        <dbReference type="ChEBI" id="CHEBI:29985"/>
        <dbReference type="ChEBI" id="CHEBI:57762"/>
        <dbReference type="EC" id="2.6.1.42"/>
    </reaction>
</comment>
<dbReference type="EMBL" id="HBGE01005940">
    <property type="protein sequence ID" value="CAD9092897.1"/>
    <property type="molecule type" value="Transcribed_RNA"/>
</dbReference>
<keyword evidence="3 5" id="KW-0663">Pyridoxal phosphate</keyword>
<protein>
    <recommendedName>
        <fullName evidence="6">Branched-chain-amino-acid aminotransferase</fullName>
        <ecNumber evidence="6">2.6.1.42</ecNumber>
    </recommendedName>
</protein>
<dbReference type="EC" id="2.6.1.42" evidence="6"/>
<dbReference type="AlphaFoldDB" id="A0A7S1L4P3"/>
<evidence type="ECO:0000256" key="1">
    <source>
        <dbReference type="ARBA" id="ARBA00001933"/>
    </source>
</evidence>
<dbReference type="PANTHER" id="PTHR42825">
    <property type="entry name" value="AMINO ACID AMINOTRANSFERASE"/>
    <property type="match status" value="1"/>
</dbReference>
<reference evidence="7" key="1">
    <citation type="submission" date="2021-01" db="EMBL/GenBank/DDBJ databases">
        <authorList>
            <person name="Corre E."/>
            <person name="Pelletier E."/>
            <person name="Niang G."/>
            <person name="Scheremetjew M."/>
            <person name="Finn R."/>
            <person name="Kale V."/>
            <person name="Holt S."/>
            <person name="Cochrane G."/>
            <person name="Meng A."/>
            <person name="Brown T."/>
            <person name="Cohen L."/>
        </authorList>
    </citation>
    <scope>NUCLEOTIDE SEQUENCE</scope>
    <source>
        <strain evidence="7">OF101</strain>
    </source>
</reference>
<proteinExistence type="inferred from homology"/>
<dbReference type="SUPFAM" id="SSF56752">
    <property type="entry name" value="D-aminoacid aminotransferase-like PLP-dependent enzymes"/>
    <property type="match status" value="1"/>
</dbReference>
<evidence type="ECO:0000256" key="6">
    <source>
        <dbReference type="RuleBase" id="RU004517"/>
    </source>
</evidence>
<comment type="cofactor">
    <cofactor evidence="1 5">
        <name>pyridoxal 5'-phosphate</name>
        <dbReference type="ChEBI" id="CHEBI:597326"/>
    </cofactor>
</comment>
<evidence type="ECO:0000256" key="3">
    <source>
        <dbReference type="ARBA" id="ARBA00022898"/>
    </source>
</evidence>
<dbReference type="InterPro" id="IPR036038">
    <property type="entry name" value="Aminotransferase-like"/>
</dbReference>
<dbReference type="InterPro" id="IPR018300">
    <property type="entry name" value="Aminotrans_IV_CS"/>
</dbReference>
<comment type="similarity">
    <text evidence="2 4">Belongs to the class-IV pyridoxal-phosphate-dependent aminotransferase family.</text>
</comment>
<dbReference type="GO" id="GO:0008652">
    <property type="term" value="P:amino acid biosynthetic process"/>
    <property type="evidence" value="ECO:0007669"/>
    <property type="project" value="UniProtKB-KW"/>
</dbReference>
<keyword evidence="6" id="KW-0028">Amino-acid biosynthesis</keyword>
<evidence type="ECO:0000256" key="5">
    <source>
        <dbReference type="RuleBase" id="RU004516"/>
    </source>
</evidence>
<name>A0A7S1L4P3_ALECA</name>
<dbReference type="GO" id="GO:0009082">
    <property type="term" value="P:branched-chain amino acid biosynthetic process"/>
    <property type="evidence" value="ECO:0007669"/>
    <property type="project" value="UniProtKB-KW"/>
</dbReference>
<dbReference type="Pfam" id="PF01063">
    <property type="entry name" value="Aminotran_4"/>
    <property type="match status" value="1"/>
</dbReference>
<dbReference type="InterPro" id="IPR001544">
    <property type="entry name" value="Aminotrans_IV"/>
</dbReference>
<keyword evidence="6" id="KW-0100">Branched-chain amino acid biosynthesis</keyword>
<comment type="catalytic activity">
    <reaction evidence="6">
        <text>L-isoleucine + 2-oxoglutarate = (S)-3-methyl-2-oxopentanoate + L-glutamate</text>
        <dbReference type="Rhea" id="RHEA:24801"/>
        <dbReference type="ChEBI" id="CHEBI:16810"/>
        <dbReference type="ChEBI" id="CHEBI:29985"/>
        <dbReference type="ChEBI" id="CHEBI:35146"/>
        <dbReference type="ChEBI" id="CHEBI:58045"/>
        <dbReference type="EC" id="2.6.1.42"/>
    </reaction>
</comment>
<accession>A0A7S1L4P3</accession>
<dbReference type="PANTHER" id="PTHR42825:SF2">
    <property type="entry name" value="BRANCHED-CHAIN-AMINO-ACID AMINOTRANSFERASE 3, CHLOROPLASTIC-RELATED"/>
    <property type="match status" value="1"/>
</dbReference>
<evidence type="ECO:0000256" key="2">
    <source>
        <dbReference type="ARBA" id="ARBA00009320"/>
    </source>
</evidence>
<keyword evidence="6" id="KW-0808">Transferase</keyword>
<sequence>MRIEAFHQRAAPKGVGDVKAAGNYAPCFSAQKEARDEGYSDVVYLDVTGKYIEEAAASNFFALGEDGILRTPSLGTILPGVTRDSIIQIAKRIATRGGGLIRDVQEGDVSLEHVAHAKEAFVTGTGAGITPIAHVTLPGGAAVDMEVPGPATKLIQETLRNIQMELEPDEFGWLWDPFEAIGMLPALRREA</sequence>
<dbReference type="InterPro" id="IPR005786">
    <property type="entry name" value="B_amino_transII"/>
</dbReference>
<dbReference type="InterPro" id="IPR043132">
    <property type="entry name" value="BCAT-like_C"/>
</dbReference>
<comment type="catalytic activity">
    <reaction evidence="6">
        <text>L-leucine + 2-oxoglutarate = 4-methyl-2-oxopentanoate + L-glutamate</text>
        <dbReference type="Rhea" id="RHEA:18321"/>
        <dbReference type="ChEBI" id="CHEBI:16810"/>
        <dbReference type="ChEBI" id="CHEBI:17865"/>
        <dbReference type="ChEBI" id="CHEBI:29985"/>
        <dbReference type="ChEBI" id="CHEBI:57427"/>
        <dbReference type="EC" id="2.6.1.42"/>
    </reaction>
</comment>
<gene>
    <name evidence="7" type="ORF">ACAT0790_LOCUS3668</name>
</gene>
<dbReference type="PROSITE" id="PS00770">
    <property type="entry name" value="AA_TRANSFER_CLASS_4"/>
    <property type="match status" value="1"/>
</dbReference>
<dbReference type="Gene3D" id="3.20.10.10">
    <property type="entry name" value="D-amino Acid Aminotransferase, subunit A, domain 2"/>
    <property type="match status" value="1"/>
</dbReference>